<dbReference type="InterPro" id="IPR033138">
    <property type="entry name" value="Cu_oxidase_CS"/>
</dbReference>
<dbReference type="CDD" id="cd13874">
    <property type="entry name" value="CuRO_2_CopA"/>
    <property type="match status" value="1"/>
</dbReference>
<gene>
    <name evidence="7" type="ORF">G3N55_06215</name>
</gene>
<feature type="domain" description="Plastocyanin-like" evidence="6">
    <location>
        <begin position="40"/>
        <end position="150"/>
    </location>
</feature>
<dbReference type="InterPro" id="IPR011707">
    <property type="entry name" value="Cu-oxidase-like_N"/>
</dbReference>
<dbReference type="SUPFAM" id="SSF49503">
    <property type="entry name" value="Cupredoxins"/>
    <property type="match status" value="3"/>
</dbReference>
<evidence type="ECO:0000313" key="7">
    <source>
        <dbReference type="EMBL" id="NDY42436.1"/>
    </source>
</evidence>
<name>A0A6N9TVB3_DISTH</name>
<dbReference type="Pfam" id="PF07731">
    <property type="entry name" value="Cu-oxidase_2"/>
    <property type="match status" value="1"/>
</dbReference>
<dbReference type="RefSeq" id="WP_163298576.1">
    <property type="nucleotide sequence ID" value="NZ_JAAGRR010000056.1"/>
</dbReference>
<reference evidence="7 8" key="1">
    <citation type="submission" date="2020-02" db="EMBL/GenBank/DDBJ databases">
        <title>Comparative genomics of sulfur disproportionating microorganisms.</title>
        <authorList>
            <person name="Ward L.M."/>
            <person name="Bertran E."/>
            <person name="Johnston D.T."/>
        </authorList>
    </citation>
    <scope>NUCLEOTIDE SEQUENCE [LARGE SCALE GENOMIC DNA]</scope>
    <source>
        <strain evidence="7 8">DSM 100025</strain>
    </source>
</reference>
<feature type="domain" description="Plastocyanin-like" evidence="5">
    <location>
        <begin position="476"/>
        <end position="586"/>
    </location>
</feature>
<dbReference type="InterPro" id="IPR001117">
    <property type="entry name" value="Cu-oxidase_2nd"/>
</dbReference>
<dbReference type="EMBL" id="JAAGRR010000056">
    <property type="protein sequence ID" value="NDY42436.1"/>
    <property type="molecule type" value="Genomic_DNA"/>
</dbReference>
<organism evidence="7 8">
    <name type="scientific">Dissulfurirhabdus thermomarina</name>
    <dbReference type="NCBI Taxonomy" id="1765737"/>
    <lineage>
        <taxon>Bacteria</taxon>
        <taxon>Deltaproteobacteria</taxon>
        <taxon>Dissulfurirhabdaceae</taxon>
        <taxon>Dissulfurirhabdus</taxon>
    </lineage>
</organism>
<dbReference type="CDD" id="cd13848">
    <property type="entry name" value="CuRO_1_CopA"/>
    <property type="match status" value="1"/>
</dbReference>
<dbReference type="Pfam" id="PF00394">
    <property type="entry name" value="Cu-oxidase"/>
    <property type="match status" value="1"/>
</dbReference>
<keyword evidence="8" id="KW-1185">Reference proteome</keyword>
<dbReference type="Proteomes" id="UP000469346">
    <property type="component" value="Unassembled WGS sequence"/>
</dbReference>
<dbReference type="InterPro" id="IPR011706">
    <property type="entry name" value="Cu-oxidase_C"/>
</dbReference>
<evidence type="ECO:0000256" key="1">
    <source>
        <dbReference type="ARBA" id="ARBA00022723"/>
    </source>
</evidence>
<dbReference type="PANTHER" id="PTHR11709:SF394">
    <property type="entry name" value="FI03373P-RELATED"/>
    <property type="match status" value="1"/>
</dbReference>
<dbReference type="InterPro" id="IPR045087">
    <property type="entry name" value="Cu-oxidase_fam"/>
</dbReference>
<proteinExistence type="predicted"/>
<comment type="caution">
    <text evidence="7">The sequence shown here is derived from an EMBL/GenBank/DDBJ whole genome shotgun (WGS) entry which is preliminary data.</text>
</comment>
<evidence type="ECO:0000259" key="6">
    <source>
        <dbReference type="Pfam" id="PF07732"/>
    </source>
</evidence>
<evidence type="ECO:0000313" key="8">
    <source>
        <dbReference type="Proteomes" id="UP000469346"/>
    </source>
</evidence>
<dbReference type="InterPro" id="IPR008972">
    <property type="entry name" value="Cupredoxin"/>
</dbReference>
<dbReference type="InterPro" id="IPR034279">
    <property type="entry name" value="CuRO_3_CopA"/>
</dbReference>
<evidence type="ECO:0000259" key="4">
    <source>
        <dbReference type="Pfam" id="PF00394"/>
    </source>
</evidence>
<dbReference type="Pfam" id="PF07732">
    <property type="entry name" value="Cu-oxidase_3"/>
    <property type="match status" value="1"/>
</dbReference>
<evidence type="ECO:0000256" key="2">
    <source>
        <dbReference type="ARBA" id="ARBA00023002"/>
    </source>
</evidence>
<sequence>MSPRGGASAFALLLALLGWIPAPWNGSARAALVTYELTIARGPVNVTGRPATGMTVNGTIPGPVLAFREGDRARIRVHNAMDVPTSIHWHGVLVPPGMDGVPYVSFPPIAPGATFTYEFPIRQSGTYWYHSHSELQEQSGVYGGIVIRPARPSRPERDHVIVLSDWTDEDPASVFRTLKRGSEWYAFRKGAAQSLLGAAKAGRLGDFFRRELLRMPPMDIADVAYDRFLANGRPESTLRAAPGEEIRLRIINGSATTYFLVEFAGGPLTVVAADGQEVEPVPVQRLLIAVAETYDVRVRVPGGGAYELRATAHDGSGRASVWLGAGPRHPAPAVPRPDLYAVMGGLDLARVFALTPAGAMGMPDRDVAAGRFDRPGMAGMGRMGAMEMDRHGGHGAMKMPEEPGMHRGGASEGPVGAVPPLVERHDTDFGWLGADVAASAALAVDGMDPRRPGPPYPRLRAVRRTAPPPGHPVRVVRLTLDGDMERYVWTLNGRTLSEEDTIRIRRGEIVRFVMVNRTMMHHPMHLHGHFFRVLNGQGDRAPLKHTVDVAPMSTTVIEFLADETGDWFFHCHLLYHMKSGMARVVHYEGFPPGPAVAGLRGALRRDAWLAWARASVMSHMTEGAVTVSNTRNIVTAEWEVGWQDVGPVEWEGILTWDRYFDRFFTAFAGADMLGDGRVTDHTRGVLGLRYLLPLGIESRAWVDSDGGARVSLDRHLPLTPRLELFGGAEYDTRDFWEGRAGLLYRVSRSWFLRGEWHSDYGFGAGLEARF</sequence>
<dbReference type="InterPro" id="IPR002355">
    <property type="entry name" value="Cu_oxidase_Cu_BS"/>
</dbReference>
<dbReference type="PROSITE" id="PS00079">
    <property type="entry name" value="MULTICOPPER_OXIDASE1"/>
    <property type="match status" value="1"/>
</dbReference>
<dbReference type="InterPro" id="IPR034284">
    <property type="entry name" value="CuRO_1_CopA"/>
</dbReference>
<dbReference type="Gene3D" id="2.60.40.420">
    <property type="entry name" value="Cupredoxins - blue copper proteins"/>
    <property type="match status" value="3"/>
</dbReference>
<dbReference type="GO" id="GO:0016491">
    <property type="term" value="F:oxidoreductase activity"/>
    <property type="evidence" value="ECO:0007669"/>
    <property type="project" value="UniProtKB-KW"/>
</dbReference>
<keyword evidence="3" id="KW-0186">Copper</keyword>
<dbReference type="InterPro" id="IPR034282">
    <property type="entry name" value="CuRO_2_CopA"/>
</dbReference>
<feature type="domain" description="Plastocyanin-like" evidence="4">
    <location>
        <begin position="158"/>
        <end position="313"/>
    </location>
</feature>
<keyword evidence="2" id="KW-0560">Oxidoreductase</keyword>
<dbReference type="AlphaFoldDB" id="A0A6N9TVB3"/>
<protein>
    <submittedName>
        <fullName evidence="7">Multicopper oxidase domain-containing protein</fullName>
    </submittedName>
</protein>
<accession>A0A6N9TVB3</accession>
<dbReference type="PROSITE" id="PS00080">
    <property type="entry name" value="MULTICOPPER_OXIDASE2"/>
    <property type="match status" value="1"/>
</dbReference>
<dbReference type="CDD" id="cd13896">
    <property type="entry name" value="CuRO_3_CopA"/>
    <property type="match status" value="1"/>
</dbReference>
<evidence type="ECO:0000256" key="3">
    <source>
        <dbReference type="ARBA" id="ARBA00023008"/>
    </source>
</evidence>
<dbReference type="GO" id="GO:0005507">
    <property type="term" value="F:copper ion binding"/>
    <property type="evidence" value="ECO:0007669"/>
    <property type="project" value="InterPro"/>
</dbReference>
<keyword evidence="1" id="KW-0479">Metal-binding</keyword>
<dbReference type="PANTHER" id="PTHR11709">
    <property type="entry name" value="MULTI-COPPER OXIDASE"/>
    <property type="match status" value="1"/>
</dbReference>
<evidence type="ECO:0000259" key="5">
    <source>
        <dbReference type="Pfam" id="PF07731"/>
    </source>
</evidence>